<dbReference type="EMBL" id="AAJEKY010000001">
    <property type="protein sequence ID" value="ECL0129730.1"/>
    <property type="molecule type" value="Genomic_DNA"/>
</dbReference>
<protein>
    <submittedName>
        <fullName evidence="9">Uncharacterized protein</fullName>
    </submittedName>
</protein>
<accession>A0A460WGW0</accession>
<evidence type="ECO:0000313" key="17">
    <source>
        <dbReference type="Proteomes" id="UP000525068"/>
    </source>
</evidence>
<evidence type="ECO:0000313" key="7">
    <source>
        <dbReference type="EMBL" id="EAH1614063.1"/>
    </source>
</evidence>
<proteinExistence type="predicted"/>
<dbReference type="EMBL" id="AAAIJX010000001">
    <property type="protein sequence ID" value="EAC4481522.1"/>
    <property type="molecule type" value="Genomic_DNA"/>
</dbReference>
<reference evidence="9 15" key="2">
    <citation type="submission" date="2019-06" db="EMBL/GenBank/DDBJ databases">
        <authorList>
            <person name="Ashton P.M."/>
            <person name="Dallman T."/>
            <person name="Nair S."/>
            <person name="De Pinna E."/>
            <person name="Peters T."/>
            <person name="Grant K."/>
        </authorList>
    </citation>
    <scope>NUCLEOTIDE SEQUENCE [LARGE SCALE GENOMIC DNA]</scope>
    <source>
        <strain evidence="5 19">429821</strain>
        <strain evidence="7 17">562417</strain>
        <strain evidence="8 18">562428</strain>
        <strain evidence="6 16">563356</strain>
        <strain evidence="1 13">688377</strain>
        <strain evidence="9 15">760311</strain>
        <strain evidence="10 14">883775</strain>
        <strain evidence="4">RL15000161</strain>
    </source>
</reference>
<evidence type="ECO:0000313" key="11">
    <source>
        <dbReference type="Proteomes" id="UP000355989"/>
    </source>
</evidence>
<dbReference type="EMBL" id="AABEQV010000001">
    <property type="protein sequence ID" value="EAG9855728.1"/>
    <property type="molecule type" value="Genomic_DNA"/>
</dbReference>
<dbReference type="Proteomes" id="UP000383365">
    <property type="component" value="Unassembled WGS sequence"/>
</dbReference>
<evidence type="ECO:0000313" key="3">
    <source>
        <dbReference type="EMBL" id="EAE1095858.1"/>
    </source>
</evidence>
<dbReference type="EMBL" id="AANOZB010000001">
    <property type="protein sequence ID" value="EDP8408760.1"/>
    <property type="molecule type" value="Genomic_DNA"/>
</dbReference>
<evidence type="ECO:0000313" key="12">
    <source>
        <dbReference type="Proteomes" id="UP000371553"/>
    </source>
</evidence>
<dbReference type="Proteomes" id="UP000517258">
    <property type="component" value="Unassembled WGS sequence"/>
</dbReference>
<sequence length="61" mass="7197">MGQTSCPTGIEVQLICSIYHIRFGDYQKNFWKMQQILLRSVPNIYKKKGGIVYKKKSRIFI</sequence>
<evidence type="ECO:0000313" key="9">
    <source>
        <dbReference type="EMBL" id="ECL0129730.1"/>
    </source>
</evidence>
<organism evidence="9 15">
    <name type="scientific">Listeria monocytogenes</name>
    <dbReference type="NCBI Taxonomy" id="1639"/>
    <lineage>
        <taxon>Bacteria</taxon>
        <taxon>Bacillati</taxon>
        <taxon>Bacillota</taxon>
        <taxon>Bacilli</taxon>
        <taxon>Bacillales</taxon>
        <taxon>Listeriaceae</taxon>
        <taxon>Listeria</taxon>
    </lineage>
</organism>
<gene>
    <name evidence="3" type="ORF">APD94_07790</name>
    <name evidence="2" type="ORF">CD20_14090</name>
    <name evidence="7" type="ORF">D4271_01460</name>
    <name evidence="5" type="ORF">D4C60_01835</name>
    <name evidence="6" type="ORF">D4D89_01285</name>
    <name evidence="8" type="ORF">D5M70_01285</name>
    <name evidence="1" type="ORF">E0I39_01335</name>
    <name evidence="4" type="ORF">E1V33_01945</name>
    <name evidence="9" type="ORF">FJU19_01325</name>
    <name evidence="10" type="ORF">G3R95_000294</name>
</gene>
<dbReference type="EMBL" id="AABGFX010000001">
    <property type="protein sequence ID" value="EAH3125924.1"/>
    <property type="molecule type" value="Genomic_DNA"/>
</dbReference>
<evidence type="ECO:0000313" key="5">
    <source>
        <dbReference type="EMBL" id="EAG9855728.1"/>
    </source>
</evidence>
<dbReference type="Proteomes" id="UP000548826">
    <property type="component" value="Unassembled WGS sequence"/>
</dbReference>
<dbReference type="EMBL" id="AABFMV010000001">
    <property type="protein sequence ID" value="EAH1614063.1"/>
    <property type="molecule type" value="Genomic_DNA"/>
</dbReference>
<dbReference type="EMBL" id="AAAQOE010000002">
    <property type="protein sequence ID" value="EAE1095858.1"/>
    <property type="molecule type" value="Genomic_DNA"/>
</dbReference>
<evidence type="ECO:0000313" key="6">
    <source>
        <dbReference type="EMBL" id="EAH0216937.1"/>
    </source>
</evidence>
<reference evidence="11 12" key="1">
    <citation type="submission" date="2018-06" db="EMBL/GenBank/DDBJ databases">
        <authorList>
            <consortium name="GenomeTrakr: Next Generation Sequencing Network for Food Pathogen Tracability"/>
        </authorList>
    </citation>
    <scope>NUCLEOTIDE SEQUENCE [LARGE SCALE GENOMIC DNA]</scope>
    <source>
        <strain evidence="3 11">FLAG-78586</strain>
        <strain evidence="2 12">NYAG13B12507-5</strain>
    </source>
</reference>
<name>A0A460WGW0_LISMN</name>
<evidence type="ECO:0000313" key="14">
    <source>
        <dbReference type="Proteomes" id="UP000470497"/>
    </source>
</evidence>
<evidence type="ECO:0000313" key="4">
    <source>
        <dbReference type="EMBL" id="EAE2658912.1"/>
    </source>
</evidence>
<evidence type="ECO:0000313" key="19">
    <source>
        <dbReference type="Proteomes" id="UP000548826"/>
    </source>
</evidence>
<dbReference type="Proteomes" id="UP000413786">
    <property type="component" value="Unassembled WGS sequence"/>
</dbReference>
<dbReference type="Proteomes" id="UP000355989">
    <property type="component" value="Unassembled WGS sequence"/>
</dbReference>
<dbReference type="EMBL" id="AABEVI010000001">
    <property type="protein sequence ID" value="EAH0216937.1"/>
    <property type="molecule type" value="Genomic_DNA"/>
</dbReference>
<evidence type="ECO:0000313" key="18">
    <source>
        <dbReference type="Proteomes" id="UP000529135"/>
    </source>
</evidence>
<evidence type="ECO:0000313" key="1">
    <source>
        <dbReference type="EMBL" id="EAC4481522.1"/>
    </source>
</evidence>
<dbReference type="Proteomes" id="UP000470497">
    <property type="component" value="Unassembled WGS sequence"/>
</dbReference>
<evidence type="ECO:0000313" key="16">
    <source>
        <dbReference type="Proteomes" id="UP000517258"/>
    </source>
</evidence>
<dbReference type="EMBL" id="AAAPCR010000015">
    <property type="protein sequence ID" value="EAD8147209.1"/>
    <property type="molecule type" value="Genomic_DNA"/>
</dbReference>
<comment type="caution">
    <text evidence="9">The sequence shown here is derived from an EMBL/GenBank/DDBJ whole genome shotgun (WGS) entry which is preliminary data.</text>
</comment>
<evidence type="ECO:0000313" key="15">
    <source>
        <dbReference type="Proteomes" id="UP000478945"/>
    </source>
</evidence>
<dbReference type="Proteomes" id="UP000478945">
    <property type="component" value="Unassembled WGS sequence"/>
</dbReference>
<dbReference type="Proteomes" id="UP000371553">
    <property type="component" value="Unassembled WGS sequence"/>
</dbReference>
<evidence type="ECO:0000313" key="10">
    <source>
        <dbReference type="EMBL" id="EDP8408760.1"/>
    </source>
</evidence>
<dbReference type="Proteomes" id="UP000525068">
    <property type="component" value="Unassembled WGS sequence"/>
</dbReference>
<dbReference type="AlphaFoldDB" id="A0A460WGW0"/>
<dbReference type="EMBL" id="AAARIE010000002">
    <property type="protein sequence ID" value="EAE2658912.1"/>
    <property type="molecule type" value="Genomic_DNA"/>
</dbReference>
<evidence type="ECO:0000313" key="2">
    <source>
        <dbReference type="EMBL" id="EAD8147209.1"/>
    </source>
</evidence>
<evidence type="ECO:0000313" key="13">
    <source>
        <dbReference type="Proteomes" id="UP000413786"/>
    </source>
</evidence>
<dbReference type="Proteomes" id="UP000529135">
    <property type="component" value="Unassembled WGS sequence"/>
</dbReference>
<evidence type="ECO:0000313" key="8">
    <source>
        <dbReference type="EMBL" id="EAH3125924.1"/>
    </source>
</evidence>